<dbReference type="GO" id="GO:0004672">
    <property type="term" value="F:protein kinase activity"/>
    <property type="evidence" value="ECO:0007669"/>
    <property type="project" value="InterPro"/>
</dbReference>
<feature type="domain" description="Protein kinase" evidence="4">
    <location>
        <begin position="229"/>
        <end position="574"/>
    </location>
</feature>
<dbReference type="GO" id="GO:0005524">
    <property type="term" value="F:ATP binding"/>
    <property type="evidence" value="ECO:0007669"/>
    <property type="project" value="InterPro"/>
</dbReference>
<feature type="signal peptide" evidence="3">
    <location>
        <begin position="1"/>
        <end position="23"/>
    </location>
</feature>
<dbReference type="SUPFAM" id="SSF56112">
    <property type="entry name" value="Protein kinase-like (PK-like)"/>
    <property type="match status" value="1"/>
</dbReference>
<keyword evidence="6" id="KW-1185">Reference proteome</keyword>
<evidence type="ECO:0000256" key="2">
    <source>
        <dbReference type="SAM" id="MobiDB-lite"/>
    </source>
</evidence>
<dbReference type="InterPro" id="IPR004147">
    <property type="entry name" value="ABC1_dom"/>
</dbReference>
<evidence type="ECO:0000259" key="4">
    <source>
        <dbReference type="PROSITE" id="PS50011"/>
    </source>
</evidence>
<feature type="region of interest" description="Disordered" evidence="2">
    <location>
        <begin position="845"/>
        <end position="871"/>
    </location>
</feature>
<dbReference type="AlphaFoldDB" id="A0A835YJ37"/>
<organism evidence="5 6">
    <name type="scientific">Tribonema minus</name>
    <dbReference type="NCBI Taxonomy" id="303371"/>
    <lineage>
        <taxon>Eukaryota</taxon>
        <taxon>Sar</taxon>
        <taxon>Stramenopiles</taxon>
        <taxon>Ochrophyta</taxon>
        <taxon>PX clade</taxon>
        <taxon>Xanthophyceae</taxon>
        <taxon>Tribonematales</taxon>
        <taxon>Tribonemataceae</taxon>
        <taxon>Tribonema</taxon>
    </lineage>
</organism>
<accession>A0A835YJ37</accession>
<evidence type="ECO:0000313" key="6">
    <source>
        <dbReference type="Proteomes" id="UP000664859"/>
    </source>
</evidence>
<dbReference type="Proteomes" id="UP000664859">
    <property type="component" value="Unassembled WGS sequence"/>
</dbReference>
<dbReference type="EMBL" id="JAFCMP010000538">
    <property type="protein sequence ID" value="KAG5176264.1"/>
    <property type="molecule type" value="Genomic_DNA"/>
</dbReference>
<dbReference type="PROSITE" id="PS50011">
    <property type="entry name" value="PROTEIN_KINASE_DOM"/>
    <property type="match status" value="1"/>
</dbReference>
<comment type="similarity">
    <text evidence="1">Belongs to the protein kinase superfamily. ADCK protein kinase family.</text>
</comment>
<name>A0A835YJ37_9STRA</name>
<dbReference type="InterPro" id="IPR050154">
    <property type="entry name" value="UbiB_kinase"/>
</dbReference>
<dbReference type="Gene3D" id="1.10.510.10">
    <property type="entry name" value="Transferase(Phosphotransferase) domain 1"/>
    <property type="match status" value="1"/>
</dbReference>
<dbReference type="InterPro" id="IPR011009">
    <property type="entry name" value="Kinase-like_dom_sf"/>
</dbReference>
<sequence length="871" mass="95458">MGSARASAVAAVLLLFCIGQCTSFGFTSQASSKARLLQHRAGLRMVVEIGSLPMDSADLQSGRLTKARDRLRSATLEAAGGAFDEATGLRKESRVRELVLKVAEPEVRYDPKKLEQQLFRQPATWLLRNVQLFFPLARFTLSVLSDINSGKERQYRKKRAEELMRIISGLGPAIIKAGQALSSRPDLLPKEYLDELQKLQDRLPPFSNEEAYAVINEELGQPWNEVYEFLEPDPVAAASIGQVYKARLRSNGHIVALKVQRPGCEQTISLDLYILRWYSALMTKGIKALGRDVDLGGIIDDFGELIFREIDYRAEMVNCQRFAELYANIPGVYVPKIYNSLTRRRVLTMEWVEGDRLVDKERLEAKGLDPSLLVDTLVQCTMRQLLENGLFHADPHAGNLLAMKDGQLCFLDFGMVSYVEAQQRYGIMEAVVHLVNRDFNSLANLYKRLGFIPPEQDTEPIVRALELALPDVLNASVSELNFKNVINKLGDVMYTYPFSLPPYYIAIIRCLGVLEGVAIQADPQFRIISDAYPYIASRLLTDSSPELQSALQQLVFKDGRPRWERFEELLMEAQNTRDYDVTMALNQMLDYLLSENGRPISATTASAAAVTYLREQLSEQLVEGIDQVGTETLEFLTTNLRQASLGSLPALLSGDRQALRRALAAQDLTPALASLLRVAGLISQSEGFNPRRALPLLRRLLSEPEAQRLSVELAQALSERAVSRIIRTVFNVPQARFTQPAAAAAARPPAPAAAAAGVPVSRPAVAATVPQARGAVNGAVGRGGADVNSVAAARVARSRVAAPPVAAVAVAEETVTVIDGGANGAAVVVMTTAAVPVAAEAVQATPVSPASPEYEKALQSSVQRQRQRLSQ</sequence>
<dbReference type="CDD" id="cd05121">
    <property type="entry name" value="ABC1_ADCK3-like"/>
    <property type="match status" value="1"/>
</dbReference>
<evidence type="ECO:0000256" key="3">
    <source>
        <dbReference type="SAM" id="SignalP"/>
    </source>
</evidence>
<reference evidence="5" key="1">
    <citation type="submission" date="2021-02" db="EMBL/GenBank/DDBJ databases">
        <title>First Annotated Genome of the Yellow-green Alga Tribonema minus.</title>
        <authorList>
            <person name="Mahan K.M."/>
        </authorList>
    </citation>
    <scope>NUCLEOTIDE SEQUENCE</scope>
    <source>
        <strain evidence="5">UTEX B ZZ1240</strain>
    </source>
</reference>
<dbReference type="Pfam" id="PF03109">
    <property type="entry name" value="ABC1"/>
    <property type="match status" value="1"/>
</dbReference>
<gene>
    <name evidence="5" type="ORF">JKP88DRAFT_335877</name>
</gene>
<protein>
    <submittedName>
        <fullName evidence="5">ABC1 family-domain-containing protein</fullName>
    </submittedName>
</protein>
<proteinExistence type="inferred from homology"/>
<keyword evidence="3" id="KW-0732">Signal</keyword>
<dbReference type="InterPro" id="IPR000719">
    <property type="entry name" value="Prot_kinase_dom"/>
</dbReference>
<feature type="chain" id="PRO_5032435891" evidence="3">
    <location>
        <begin position="24"/>
        <end position="871"/>
    </location>
</feature>
<dbReference type="OrthoDB" id="427480at2759"/>
<feature type="compositionally biased region" description="Low complexity" evidence="2">
    <location>
        <begin position="858"/>
        <end position="871"/>
    </location>
</feature>
<evidence type="ECO:0000313" key="5">
    <source>
        <dbReference type="EMBL" id="KAG5176264.1"/>
    </source>
</evidence>
<dbReference type="PANTHER" id="PTHR10566">
    <property type="entry name" value="CHAPERONE-ACTIVITY OF BC1 COMPLEX CABC1 -RELATED"/>
    <property type="match status" value="1"/>
</dbReference>
<evidence type="ECO:0000256" key="1">
    <source>
        <dbReference type="ARBA" id="ARBA00009670"/>
    </source>
</evidence>
<comment type="caution">
    <text evidence="5">The sequence shown here is derived from an EMBL/GenBank/DDBJ whole genome shotgun (WGS) entry which is preliminary data.</text>
</comment>
<dbReference type="PANTHER" id="PTHR10566:SF128">
    <property type="entry name" value="UBIB DOMAIN CONTAINING KINASE"/>
    <property type="match status" value="1"/>
</dbReference>